<proteinExistence type="predicted"/>
<dbReference type="EMBL" id="BMAV01022347">
    <property type="protein sequence ID" value="GFY77189.1"/>
    <property type="molecule type" value="Genomic_DNA"/>
</dbReference>
<accession>A0A8X6YWN0</accession>
<evidence type="ECO:0000313" key="1">
    <source>
        <dbReference type="EMBL" id="GFY77189.1"/>
    </source>
</evidence>
<keyword evidence="2" id="KW-1185">Reference proteome</keyword>
<sequence>VCGWIIIHQFTSRVSPIQIGRPLNLKFSLIRRRLLGRLFDRSGLGERLLELLDAEGDLERFTLADGLRDLERFTLAAGDLERFALAAGFEIWNDLL</sequence>
<dbReference type="Proteomes" id="UP000886998">
    <property type="component" value="Unassembled WGS sequence"/>
</dbReference>
<evidence type="ECO:0000313" key="2">
    <source>
        <dbReference type="Proteomes" id="UP000886998"/>
    </source>
</evidence>
<name>A0A8X6YWN0_9ARAC</name>
<gene>
    <name evidence="1" type="ORF">TNIN_395331</name>
</gene>
<feature type="non-terminal residue" evidence="1">
    <location>
        <position position="1"/>
    </location>
</feature>
<organism evidence="1 2">
    <name type="scientific">Trichonephila inaurata madagascariensis</name>
    <dbReference type="NCBI Taxonomy" id="2747483"/>
    <lineage>
        <taxon>Eukaryota</taxon>
        <taxon>Metazoa</taxon>
        <taxon>Ecdysozoa</taxon>
        <taxon>Arthropoda</taxon>
        <taxon>Chelicerata</taxon>
        <taxon>Arachnida</taxon>
        <taxon>Araneae</taxon>
        <taxon>Araneomorphae</taxon>
        <taxon>Entelegynae</taxon>
        <taxon>Araneoidea</taxon>
        <taxon>Nephilidae</taxon>
        <taxon>Trichonephila</taxon>
        <taxon>Trichonephila inaurata</taxon>
    </lineage>
</organism>
<protein>
    <submittedName>
        <fullName evidence="1">Uncharacterized protein</fullName>
    </submittedName>
</protein>
<reference evidence="1" key="1">
    <citation type="submission" date="2020-08" db="EMBL/GenBank/DDBJ databases">
        <title>Multicomponent nature underlies the extraordinary mechanical properties of spider dragline silk.</title>
        <authorList>
            <person name="Kono N."/>
            <person name="Nakamura H."/>
            <person name="Mori M."/>
            <person name="Yoshida Y."/>
            <person name="Ohtoshi R."/>
            <person name="Malay A.D."/>
            <person name="Moran D.A.P."/>
            <person name="Tomita M."/>
            <person name="Numata K."/>
            <person name="Arakawa K."/>
        </authorList>
    </citation>
    <scope>NUCLEOTIDE SEQUENCE</scope>
</reference>
<dbReference type="AlphaFoldDB" id="A0A8X6YWN0"/>
<comment type="caution">
    <text evidence="1">The sequence shown here is derived from an EMBL/GenBank/DDBJ whole genome shotgun (WGS) entry which is preliminary data.</text>
</comment>